<evidence type="ECO:0000313" key="1">
    <source>
        <dbReference type="EMBL" id="KAL0433844.1"/>
    </source>
</evidence>
<sequence length="270" mass="31715">MSYLAFADDIIIFSKGTRKDLQTLMKFLRHYELISRQHINKEKSSFTVDKHTSNLRIRCIQQVTGFRMKFLPITYLGAPLFKGNKKGVLFDDLIQKIQNKITGWVKALLSHGGRLQLIKSVLSAMPTYLLQVLKPPKYVMERIERIFNKFFWGNIGDQRKLIWSSWESICYPTEEGGLGVRRIQDVVQAFQLKLWWRFRIQNSLWSHFLLEKYCKGSHPVSAKLSYIASPNWKRMCRHRKEAENQLFWSIGNEKSHSGSTIGLVRNPFMR</sequence>
<reference evidence="1" key="2">
    <citation type="journal article" date="2024" name="Plant">
        <title>Genomic evolution and insights into agronomic trait innovations of Sesamum species.</title>
        <authorList>
            <person name="Miao H."/>
            <person name="Wang L."/>
            <person name="Qu L."/>
            <person name="Liu H."/>
            <person name="Sun Y."/>
            <person name="Le M."/>
            <person name="Wang Q."/>
            <person name="Wei S."/>
            <person name="Zheng Y."/>
            <person name="Lin W."/>
            <person name="Duan Y."/>
            <person name="Cao H."/>
            <person name="Xiong S."/>
            <person name="Wang X."/>
            <person name="Wei L."/>
            <person name="Li C."/>
            <person name="Ma Q."/>
            <person name="Ju M."/>
            <person name="Zhao R."/>
            <person name="Li G."/>
            <person name="Mu C."/>
            <person name="Tian Q."/>
            <person name="Mei H."/>
            <person name="Zhang T."/>
            <person name="Gao T."/>
            <person name="Zhang H."/>
        </authorList>
    </citation>
    <scope>NUCLEOTIDE SEQUENCE</scope>
    <source>
        <strain evidence="1">KEN1</strain>
    </source>
</reference>
<reference evidence="1" key="1">
    <citation type="submission" date="2020-06" db="EMBL/GenBank/DDBJ databases">
        <authorList>
            <person name="Li T."/>
            <person name="Hu X."/>
            <person name="Zhang T."/>
            <person name="Song X."/>
            <person name="Zhang H."/>
            <person name="Dai N."/>
            <person name="Sheng W."/>
            <person name="Hou X."/>
            <person name="Wei L."/>
        </authorList>
    </citation>
    <scope>NUCLEOTIDE SEQUENCE</scope>
    <source>
        <strain evidence="1">KEN1</strain>
        <tissue evidence="1">Leaf</tissue>
    </source>
</reference>
<comment type="caution">
    <text evidence="1">The sequence shown here is derived from an EMBL/GenBank/DDBJ whole genome shotgun (WGS) entry which is preliminary data.</text>
</comment>
<dbReference type="EMBL" id="JACGWN010000009">
    <property type="protein sequence ID" value="KAL0433844.1"/>
    <property type="molecule type" value="Genomic_DNA"/>
</dbReference>
<name>A0AAW2VXX8_9LAMI</name>
<accession>A0AAW2VXX8</accession>
<evidence type="ECO:0008006" key="2">
    <source>
        <dbReference type="Google" id="ProtNLM"/>
    </source>
</evidence>
<organism evidence="1">
    <name type="scientific">Sesamum latifolium</name>
    <dbReference type="NCBI Taxonomy" id="2727402"/>
    <lineage>
        <taxon>Eukaryota</taxon>
        <taxon>Viridiplantae</taxon>
        <taxon>Streptophyta</taxon>
        <taxon>Embryophyta</taxon>
        <taxon>Tracheophyta</taxon>
        <taxon>Spermatophyta</taxon>
        <taxon>Magnoliopsida</taxon>
        <taxon>eudicotyledons</taxon>
        <taxon>Gunneridae</taxon>
        <taxon>Pentapetalae</taxon>
        <taxon>asterids</taxon>
        <taxon>lamiids</taxon>
        <taxon>Lamiales</taxon>
        <taxon>Pedaliaceae</taxon>
        <taxon>Sesamum</taxon>
    </lineage>
</organism>
<proteinExistence type="predicted"/>
<dbReference type="PANTHER" id="PTHR33116:SF80">
    <property type="entry name" value="REVERSE TRANSCRIPTASE ZINC-BINDING DOMAIN-CONTAINING PROTEIN"/>
    <property type="match status" value="1"/>
</dbReference>
<protein>
    <recommendedName>
        <fullName evidence="2">Reverse transcriptase domain-containing protein</fullName>
    </recommendedName>
</protein>
<dbReference type="PANTHER" id="PTHR33116">
    <property type="entry name" value="REVERSE TRANSCRIPTASE ZINC-BINDING DOMAIN-CONTAINING PROTEIN-RELATED-RELATED"/>
    <property type="match status" value="1"/>
</dbReference>
<gene>
    <name evidence="1" type="ORF">Slati_2718700</name>
</gene>
<dbReference type="AlphaFoldDB" id="A0AAW2VXX8"/>